<organism evidence="1 2">
    <name type="scientific">Parthenolecanium corni</name>
    <dbReference type="NCBI Taxonomy" id="536013"/>
    <lineage>
        <taxon>Eukaryota</taxon>
        <taxon>Metazoa</taxon>
        <taxon>Ecdysozoa</taxon>
        <taxon>Arthropoda</taxon>
        <taxon>Hexapoda</taxon>
        <taxon>Insecta</taxon>
        <taxon>Pterygota</taxon>
        <taxon>Neoptera</taxon>
        <taxon>Paraneoptera</taxon>
        <taxon>Hemiptera</taxon>
        <taxon>Sternorrhyncha</taxon>
        <taxon>Coccoidea</taxon>
        <taxon>Coccidae</taxon>
        <taxon>Parthenolecanium</taxon>
    </lineage>
</organism>
<gene>
    <name evidence="1" type="ORF">V9T40_006118</name>
</gene>
<keyword evidence="2" id="KW-1185">Reference proteome</keyword>
<dbReference type="InterPro" id="IPR032675">
    <property type="entry name" value="LRR_dom_sf"/>
</dbReference>
<dbReference type="Proteomes" id="UP001367676">
    <property type="component" value="Unassembled WGS sequence"/>
</dbReference>
<accession>A0AAN9TW73</accession>
<dbReference type="AlphaFoldDB" id="A0AAN9TW73"/>
<reference evidence="1 2" key="1">
    <citation type="submission" date="2024-03" db="EMBL/GenBank/DDBJ databases">
        <title>Adaptation during the transition from Ophiocordyceps entomopathogen to insect associate is accompanied by gene loss and intensified selection.</title>
        <authorList>
            <person name="Ward C.M."/>
            <person name="Onetto C.A."/>
            <person name="Borneman A.R."/>
        </authorList>
    </citation>
    <scope>NUCLEOTIDE SEQUENCE [LARGE SCALE GENOMIC DNA]</scope>
    <source>
        <strain evidence="1">AWRI1</strain>
        <tissue evidence="1">Single Adult Female</tissue>
    </source>
</reference>
<evidence type="ECO:0000313" key="2">
    <source>
        <dbReference type="Proteomes" id="UP001367676"/>
    </source>
</evidence>
<dbReference type="Gene3D" id="3.80.10.10">
    <property type="entry name" value="Ribonuclease Inhibitor"/>
    <property type="match status" value="1"/>
</dbReference>
<comment type="caution">
    <text evidence="1">The sequence shown here is derived from an EMBL/GenBank/DDBJ whole genome shotgun (WGS) entry which is preliminary data.</text>
</comment>
<protein>
    <submittedName>
        <fullName evidence="1">Uncharacterized protein</fullName>
    </submittedName>
</protein>
<evidence type="ECO:0000313" key="1">
    <source>
        <dbReference type="EMBL" id="KAK7604932.1"/>
    </source>
</evidence>
<name>A0AAN9TW73_9HEMI</name>
<proteinExistence type="predicted"/>
<dbReference type="EMBL" id="JBBCAQ010000003">
    <property type="protein sequence ID" value="KAK7604932.1"/>
    <property type="molecule type" value="Genomic_DNA"/>
</dbReference>
<sequence>MNSLSELPQHNCGRKVRSLKFLDCDVEASILIEILNYCPNVNEFSGEDVIYKVNDVDVWEMLLDNNVILKNVTSLVLLRSFRAEFCSHEALAQVCPNVLELSICHRFIASTTLEFTHSFLETCNYILKLSPNLQYLELGIKVELADIEDYNHPDRLVQESITRIFGAIKRIKTLHLHRIPFLTEDNLRQLSGLKNLTTFHFNARGFSLSVCDLIVKILDHVPKLLHLKVTKATEFGQNDAVGKKLVTSSLQTLVIETDWNYEPCIRLNEFTLNHTLHTLRLNRVVINPEAVDITSIIMFFIQHFRKLRCISLGNYLASTILKDIGILQKNLTSLAVTFDADSSTDPSESNLDGYAGPQMFPVRQFECLKYLDLWIDSSFSKLYSFSNFVLPNLESLKVTFLMGLQSAVEYMNFVNFLHAIEKLPCLKSLQLYVPLIDIPYNLVLRQCKSHNNLRYLRIINRNYESRQPQTHDFAKYAELSDLFNIRESLRCVSYRGLSLFRNIITKEFQMCKDSKSVSDFNPYNEAEV</sequence>
<dbReference type="SUPFAM" id="SSF52047">
    <property type="entry name" value="RNI-like"/>
    <property type="match status" value="1"/>
</dbReference>